<sequence length="801" mass="89421">MVQKMGVKMVAPPHAGAIWRERLGSALRTAMACTIIGCTALYGPDPVRHQIQYPSVAYVTAILIVSDATLGTTLRGSFYALCATILVLPSSILCLWAVGPSRFTEVSAAAAVTLSAFLVALPEFLPLLAKRIAFVQLVIIYVGAVVRGGSADAVTHPVHIAACTALGASASVLALILPYPRLAVTEVKKQFHLFTENASERSGLFMKAFLSEDKEIAYDLISRGEPMAESGTKLLDHINHIQEGVKWERYRMRDFKRSFVKMEDRLDDMETPIKGMELALDSIPSFPIDIVNPELKTVLQSERVHQTLKLDHAKCFVPFDEAVTVPETKDELFDKSLHTLTNAPPTHRNLPAFFFLSCFELLLNNSSMNPKPESESESESNPIDGQSVNKAHESKVGQNMAQSSKQRIVFALKCSISLGFAVLLGMFFDKKNGYWSGLTIAISFVEGRQPVFTVANARVQGTAIGTVYGVLGSCLLNQVAEIRFIILLPWIVLTSLLQHSRMFGESGGISAVIGALLILGRKNYGPVKEFAIARITEVSIGLFCMVVLEVVLEPVRAATLVKRQVSKCLGTVDDCLNKIPSLNFVSVKENIKRLKSDIKELKSLSKDMKLEPSFWFLSFKGSCYDKVQKSLSTMVDLMRIMIYNMEFISSHDSDEGRKQLQEHINRNLEMLKRNSNLRMKRLQSIMAVKSIEAFEHRFQEKEGLLDLESGSPIPVSTESTTKDIDAFLLHSKEVTDRIQGDEDRKEKTILHLNSLIFCVFKLMEETKEVERCIKEIIRWENPSRQIDFNELCYKIDVANRQ</sequence>
<keyword evidence="2" id="KW-1185">Reference proteome</keyword>
<name>A0ACB9DTC4_CICIN</name>
<accession>A0ACB9DTC4</accession>
<gene>
    <name evidence="1" type="ORF">L2E82_20322</name>
</gene>
<dbReference type="Proteomes" id="UP001055811">
    <property type="component" value="Linkage Group LG04"/>
</dbReference>
<reference evidence="1 2" key="2">
    <citation type="journal article" date="2022" name="Mol. Ecol. Resour.">
        <title>The genomes of chicory, endive, great burdock and yacon provide insights into Asteraceae paleo-polyploidization history and plant inulin production.</title>
        <authorList>
            <person name="Fan W."/>
            <person name="Wang S."/>
            <person name="Wang H."/>
            <person name="Wang A."/>
            <person name="Jiang F."/>
            <person name="Liu H."/>
            <person name="Zhao H."/>
            <person name="Xu D."/>
            <person name="Zhang Y."/>
        </authorList>
    </citation>
    <scope>NUCLEOTIDE SEQUENCE [LARGE SCALE GENOMIC DNA]</scope>
    <source>
        <strain evidence="2">cv. Punajuju</strain>
        <tissue evidence="1">Leaves</tissue>
    </source>
</reference>
<organism evidence="1 2">
    <name type="scientific">Cichorium intybus</name>
    <name type="common">Chicory</name>
    <dbReference type="NCBI Taxonomy" id="13427"/>
    <lineage>
        <taxon>Eukaryota</taxon>
        <taxon>Viridiplantae</taxon>
        <taxon>Streptophyta</taxon>
        <taxon>Embryophyta</taxon>
        <taxon>Tracheophyta</taxon>
        <taxon>Spermatophyta</taxon>
        <taxon>Magnoliopsida</taxon>
        <taxon>eudicotyledons</taxon>
        <taxon>Gunneridae</taxon>
        <taxon>Pentapetalae</taxon>
        <taxon>asterids</taxon>
        <taxon>campanulids</taxon>
        <taxon>Asterales</taxon>
        <taxon>Asteraceae</taxon>
        <taxon>Cichorioideae</taxon>
        <taxon>Cichorieae</taxon>
        <taxon>Cichoriinae</taxon>
        <taxon>Cichorium</taxon>
    </lineage>
</organism>
<evidence type="ECO:0000313" key="1">
    <source>
        <dbReference type="EMBL" id="KAI3749706.1"/>
    </source>
</evidence>
<dbReference type="EMBL" id="CM042012">
    <property type="protein sequence ID" value="KAI3749706.1"/>
    <property type="molecule type" value="Genomic_DNA"/>
</dbReference>
<reference evidence="2" key="1">
    <citation type="journal article" date="2022" name="Mol. Ecol. Resour.">
        <title>The genomes of chicory, endive, great burdock and yacon provide insights into Asteraceae palaeo-polyploidization history and plant inulin production.</title>
        <authorList>
            <person name="Fan W."/>
            <person name="Wang S."/>
            <person name="Wang H."/>
            <person name="Wang A."/>
            <person name="Jiang F."/>
            <person name="Liu H."/>
            <person name="Zhao H."/>
            <person name="Xu D."/>
            <person name="Zhang Y."/>
        </authorList>
    </citation>
    <scope>NUCLEOTIDE SEQUENCE [LARGE SCALE GENOMIC DNA]</scope>
    <source>
        <strain evidence="2">cv. Punajuju</strain>
    </source>
</reference>
<protein>
    <submittedName>
        <fullName evidence="1">Uncharacterized protein</fullName>
    </submittedName>
</protein>
<comment type="caution">
    <text evidence="1">The sequence shown here is derived from an EMBL/GenBank/DDBJ whole genome shotgun (WGS) entry which is preliminary data.</text>
</comment>
<evidence type="ECO:0000313" key="2">
    <source>
        <dbReference type="Proteomes" id="UP001055811"/>
    </source>
</evidence>
<proteinExistence type="predicted"/>